<protein>
    <submittedName>
        <fullName evidence="5">NADH-FMN oxidoreductase RutF, flavin reductase (DIM6/NTAB) family</fullName>
    </submittedName>
</protein>
<dbReference type="PANTHER" id="PTHR43567:SF1">
    <property type="entry name" value="FLAVOREDOXIN"/>
    <property type="match status" value="1"/>
</dbReference>
<comment type="cofactor">
    <cofactor evidence="1">
        <name>FMN</name>
        <dbReference type="ChEBI" id="CHEBI:58210"/>
    </cofactor>
</comment>
<dbReference type="Pfam" id="PF01613">
    <property type="entry name" value="Flavin_Reduct"/>
    <property type="match status" value="1"/>
</dbReference>
<sequence>MSHIAVPLPQACRLLNHGPTVLVTSAHAGRCNIMAAAWNTVLDFDPPKFVVVIDKNTYTRELIEASGTLALQIPSRAQAELTYAVGNSSGRDGDKFATHKIATFAGSHIEAPLVEGCLAWLECKIIPEPHNQQTYDLFIVEAVAAWADPQVYSDGRWHFADGAPRSIHHVAGGAFFEAGELFRARQD</sequence>
<dbReference type="InterPro" id="IPR012349">
    <property type="entry name" value="Split_barrel_FMN-bd"/>
</dbReference>
<dbReference type="Proteomes" id="UP000192761">
    <property type="component" value="Unassembled WGS sequence"/>
</dbReference>
<organism evidence="5 6">
    <name type="scientific">Andreprevotia lacus DSM 23236</name>
    <dbReference type="NCBI Taxonomy" id="1121001"/>
    <lineage>
        <taxon>Bacteria</taxon>
        <taxon>Pseudomonadati</taxon>
        <taxon>Pseudomonadota</taxon>
        <taxon>Betaproteobacteria</taxon>
        <taxon>Neisseriales</taxon>
        <taxon>Chitinibacteraceae</taxon>
        <taxon>Andreprevotia</taxon>
    </lineage>
</organism>
<name>A0A1W1XZB0_9NEIS</name>
<evidence type="ECO:0000256" key="3">
    <source>
        <dbReference type="ARBA" id="ARBA00038054"/>
    </source>
</evidence>
<evidence type="ECO:0000313" key="5">
    <source>
        <dbReference type="EMBL" id="SMC29309.1"/>
    </source>
</evidence>
<accession>A0A1W1XZB0</accession>
<dbReference type="InterPro" id="IPR002563">
    <property type="entry name" value="Flavin_Rdtase-like_dom"/>
</dbReference>
<reference evidence="5 6" key="1">
    <citation type="submission" date="2017-04" db="EMBL/GenBank/DDBJ databases">
        <authorList>
            <person name="Afonso C.L."/>
            <person name="Miller P.J."/>
            <person name="Scott M.A."/>
            <person name="Spackman E."/>
            <person name="Goraichik I."/>
            <person name="Dimitrov K.M."/>
            <person name="Suarez D.L."/>
            <person name="Swayne D.E."/>
        </authorList>
    </citation>
    <scope>NUCLEOTIDE SEQUENCE [LARGE SCALE GENOMIC DNA]</scope>
    <source>
        <strain evidence="5 6">DSM 23236</strain>
    </source>
</reference>
<dbReference type="Gene3D" id="2.30.110.10">
    <property type="entry name" value="Electron Transport, Fmn-binding Protein, Chain A"/>
    <property type="match status" value="1"/>
</dbReference>
<dbReference type="RefSeq" id="WP_084092691.1">
    <property type="nucleotide sequence ID" value="NZ_FWXD01000033.1"/>
</dbReference>
<comment type="similarity">
    <text evidence="3">Belongs to the flavoredoxin family.</text>
</comment>
<keyword evidence="6" id="KW-1185">Reference proteome</keyword>
<dbReference type="InterPro" id="IPR052174">
    <property type="entry name" value="Flavoredoxin"/>
</dbReference>
<dbReference type="GO" id="GO:0010181">
    <property type="term" value="F:FMN binding"/>
    <property type="evidence" value="ECO:0007669"/>
    <property type="project" value="InterPro"/>
</dbReference>
<dbReference type="OrthoDB" id="9792436at2"/>
<dbReference type="EMBL" id="FWXD01000033">
    <property type="protein sequence ID" value="SMC29309.1"/>
    <property type="molecule type" value="Genomic_DNA"/>
</dbReference>
<dbReference type="AlphaFoldDB" id="A0A1W1XZB0"/>
<dbReference type="GO" id="GO:0016646">
    <property type="term" value="F:oxidoreductase activity, acting on the CH-NH group of donors, NAD or NADP as acceptor"/>
    <property type="evidence" value="ECO:0007669"/>
    <property type="project" value="UniProtKB-ARBA"/>
</dbReference>
<dbReference type="SMART" id="SM00903">
    <property type="entry name" value="Flavin_Reduct"/>
    <property type="match status" value="1"/>
</dbReference>
<evidence type="ECO:0000256" key="1">
    <source>
        <dbReference type="ARBA" id="ARBA00001917"/>
    </source>
</evidence>
<evidence type="ECO:0000313" key="6">
    <source>
        <dbReference type="Proteomes" id="UP000192761"/>
    </source>
</evidence>
<dbReference type="SUPFAM" id="SSF50475">
    <property type="entry name" value="FMN-binding split barrel"/>
    <property type="match status" value="1"/>
</dbReference>
<proteinExistence type="inferred from homology"/>
<evidence type="ECO:0000259" key="4">
    <source>
        <dbReference type="SMART" id="SM00903"/>
    </source>
</evidence>
<dbReference type="STRING" id="1121001.SAMN02745857_03755"/>
<dbReference type="PANTHER" id="PTHR43567">
    <property type="entry name" value="FLAVOREDOXIN-RELATED-RELATED"/>
    <property type="match status" value="1"/>
</dbReference>
<evidence type="ECO:0000256" key="2">
    <source>
        <dbReference type="ARBA" id="ARBA00022630"/>
    </source>
</evidence>
<feature type="domain" description="Flavin reductase like" evidence="4">
    <location>
        <begin position="13"/>
        <end position="159"/>
    </location>
</feature>
<keyword evidence="2" id="KW-0285">Flavoprotein</keyword>
<gene>
    <name evidence="5" type="ORF">SAMN02745857_03755</name>
</gene>